<dbReference type="PANTHER" id="PTHR37397:SF1">
    <property type="entry name" value="LTD DOMAIN-CONTAINING PROTEIN"/>
    <property type="match status" value="1"/>
</dbReference>
<feature type="chain" id="PRO_5009186398" description="Endonuclease" evidence="1">
    <location>
        <begin position="25"/>
        <end position="998"/>
    </location>
</feature>
<dbReference type="InterPro" id="IPR005135">
    <property type="entry name" value="Endo/exonuclease/phosphatase"/>
</dbReference>
<keyword evidence="5" id="KW-1185">Reference proteome</keyword>
<dbReference type="RefSeq" id="WP_069829096.1">
    <property type="nucleotide sequence ID" value="NZ_MDJD01000007.1"/>
</dbReference>
<reference evidence="4 5" key="1">
    <citation type="submission" date="2016-05" db="EMBL/GenBank/DDBJ databases">
        <title>Draft Genome Sequence of Algibacter sp. Strain SK-16 Isolated from the Surface Water of Aburatsubo Inlet.</title>
        <authorList>
            <person name="Wong S.-K."/>
            <person name="Yoshizawa S."/>
            <person name="Nakajima Y."/>
            <person name="Ogura Y."/>
            <person name="Tetsuya H."/>
            <person name="Hamasaki K."/>
        </authorList>
    </citation>
    <scope>NUCLEOTIDE SEQUENCE [LARGE SCALE GENOMIC DNA]</scope>
    <source>
        <strain evidence="4 5">SK-16</strain>
    </source>
</reference>
<proteinExistence type="predicted"/>
<evidence type="ECO:0000256" key="1">
    <source>
        <dbReference type="SAM" id="SignalP"/>
    </source>
</evidence>
<dbReference type="Pfam" id="PF13573">
    <property type="entry name" value="SprB"/>
    <property type="match status" value="1"/>
</dbReference>
<dbReference type="Gene3D" id="2.60.40.740">
    <property type="match status" value="1"/>
</dbReference>
<feature type="signal peptide" evidence="1">
    <location>
        <begin position="1"/>
        <end position="24"/>
    </location>
</feature>
<comment type="caution">
    <text evidence="4">The sequence shown here is derived from an EMBL/GenBank/DDBJ whole genome shotgun (WGS) entry which is preliminary data.</text>
</comment>
<dbReference type="EMBL" id="MDJD01000007">
    <property type="protein sequence ID" value="OEK09662.1"/>
    <property type="molecule type" value="Genomic_DNA"/>
</dbReference>
<organism evidence="4 5">
    <name type="scientific">Flavivirga aquatica</name>
    <dbReference type="NCBI Taxonomy" id="1849968"/>
    <lineage>
        <taxon>Bacteria</taxon>
        <taxon>Pseudomonadati</taxon>
        <taxon>Bacteroidota</taxon>
        <taxon>Flavobacteriia</taxon>
        <taxon>Flavobacteriales</taxon>
        <taxon>Flavobacteriaceae</taxon>
        <taxon>Flavivirga</taxon>
    </lineage>
</organism>
<name>A0A1E5TE56_9FLAO</name>
<dbReference type="OrthoDB" id="5500612at2"/>
<dbReference type="Proteomes" id="UP000095713">
    <property type="component" value="Unassembled WGS sequence"/>
</dbReference>
<dbReference type="Gene3D" id="3.60.10.10">
    <property type="entry name" value="Endonuclease/exonuclease/phosphatase"/>
    <property type="match status" value="1"/>
</dbReference>
<dbReference type="Pfam" id="PF03372">
    <property type="entry name" value="Exo_endo_phos"/>
    <property type="match status" value="1"/>
</dbReference>
<dbReference type="SUPFAM" id="SSF56219">
    <property type="entry name" value="DNase I-like"/>
    <property type="match status" value="1"/>
</dbReference>
<accession>A0A1E5TE56</accession>
<dbReference type="InterPro" id="IPR025667">
    <property type="entry name" value="SprB_repeat"/>
</dbReference>
<evidence type="ECO:0000259" key="2">
    <source>
        <dbReference type="Pfam" id="PF03372"/>
    </source>
</evidence>
<gene>
    <name evidence="4" type="ORF">A8C32_13250</name>
</gene>
<dbReference type="InterPro" id="IPR043744">
    <property type="entry name" value="DUF5689"/>
</dbReference>
<dbReference type="STRING" id="1849968.A8C32_13250"/>
<evidence type="ECO:0000313" key="5">
    <source>
        <dbReference type="Proteomes" id="UP000095713"/>
    </source>
</evidence>
<evidence type="ECO:0008006" key="6">
    <source>
        <dbReference type="Google" id="ProtNLM"/>
    </source>
</evidence>
<dbReference type="AlphaFoldDB" id="A0A1E5TE56"/>
<evidence type="ECO:0000313" key="4">
    <source>
        <dbReference type="EMBL" id="OEK09662.1"/>
    </source>
</evidence>
<evidence type="ECO:0000259" key="3">
    <source>
        <dbReference type="Pfam" id="PF18942"/>
    </source>
</evidence>
<dbReference type="Pfam" id="PF18942">
    <property type="entry name" value="DUF5689"/>
    <property type="match status" value="1"/>
</dbReference>
<feature type="domain" description="DUF5689" evidence="3">
    <location>
        <begin position="232"/>
        <end position="389"/>
    </location>
</feature>
<sequence length="998" mass="108398">MKQKLFFIWACFSICFAFSQSVFINEVDTDTEGRDTEEFIELYDGGVGNTSLDGLVVVLYNGNSNLSYKAFDLNGFSTNAEGYFVLGNTGVPNVSLVFGGNGLQNGADAVALYSGSVSEFPNNTTITTDNLIDAIVYDTNDADDAELLVLLNAGEMQVNENELGESASQSLQRIPNGAGGLRNTNTYAQVVPTPGVKNGAVIAIPGEIISIKEARNVAEGTAVTITGVLTVTDNFSGPAFIQDATGGIAVFDELVHGEGVFTVGDSITLTGFRAVFNDQIQITSVLNVENNGLPIKPIEPATITLSELSEHSGELVRVVNTTFPEPRNLLFGNSNFILTDASGTGALRIDNDVAEIVGLAQPEQCSELTGVIGRFRDFFQLLPRFRKDIPCAEEFVPGGSTSNIPRVQTLDVVTWNIEWFGDERNSPAAGNSNSDAIQRDSVKTVIRNLKADVIAVQEITDVALFTQMINELDDYSFILSEGTSGGPNSEGAQHVGFIYKNNTVSPVSSRPMFTSIHPLYNGGNASALLDYPNTPSRFYASGRLPFLMTADVTIEGVTEQVDFIALHARANSSNGQQSRYDMRRYDVEVLKDSLDANFADRKFVIAGDFNDDVDVTVANVNTTETSYLEFVKDIENYSIPTAALSEAGLRSYVFNNNVIDHIVLSNELSDYFVEASSTVHFEFFDNDYSSTTSDHFPVSVRLQFEKVEPLVVNIEHDNITCNGAGNGQIIAMPTGGVAPFSYLWSNGKTTKSISNLAAGTYYVIVTDALGEEVMSEDIVISQPEAITFDVTEDQKIVVGYGAKKVMILEVTNIIGGVSGYTMLWSTGDTGESIEVSPEETTVYAVTVTDASGCSVVKEVTVNVEDVSCPNYFGKGVTVCFKGQALCVSKYTVKYFLRKGAVLGSCMEDIETPVVVKAKVFPNPIYYNYTNVFLRARFNSELIFKIYTKEGVLVEIKKAQVHKGFNRIPLKVSSLKRGLYILKIIDAGENINGIRILKL</sequence>
<dbReference type="PANTHER" id="PTHR37397">
    <property type="entry name" value="SI:CH211-183D21.1"/>
    <property type="match status" value="1"/>
</dbReference>
<dbReference type="GO" id="GO:0003824">
    <property type="term" value="F:catalytic activity"/>
    <property type="evidence" value="ECO:0007669"/>
    <property type="project" value="InterPro"/>
</dbReference>
<feature type="domain" description="Endonuclease/exonuclease/phosphatase" evidence="2">
    <location>
        <begin position="413"/>
        <end position="695"/>
    </location>
</feature>
<protein>
    <recommendedName>
        <fullName evidence="6">Endonuclease</fullName>
    </recommendedName>
</protein>
<keyword evidence="1" id="KW-0732">Signal</keyword>
<dbReference type="InterPro" id="IPR036691">
    <property type="entry name" value="Endo/exonu/phosph_ase_sf"/>
</dbReference>